<keyword evidence="1 4" id="KW-0802">TPR repeat</keyword>
<dbReference type="Pfam" id="PF13432">
    <property type="entry name" value="TPR_16"/>
    <property type="match status" value="1"/>
</dbReference>
<gene>
    <name evidence="6" type="ORF">GPM918_LOCUS9869</name>
    <name evidence="7" type="ORF">SRO942_LOCUS9870</name>
</gene>
<dbReference type="GO" id="GO:0031145">
    <property type="term" value="P:anaphase-promoting complex-dependent catabolic process"/>
    <property type="evidence" value="ECO:0007669"/>
    <property type="project" value="TreeGrafter"/>
</dbReference>
<feature type="region of interest" description="Disordered" evidence="5">
    <location>
        <begin position="428"/>
        <end position="452"/>
    </location>
</feature>
<evidence type="ECO:0000256" key="5">
    <source>
        <dbReference type="SAM" id="MobiDB-lite"/>
    </source>
</evidence>
<accession>A0A814B6U2</accession>
<dbReference type="PROSITE" id="PS50005">
    <property type="entry name" value="TPR"/>
    <property type="match status" value="2"/>
</dbReference>
<name>A0A814B6U2_9BILA</name>
<comment type="caution">
    <text evidence="6">The sequence shown here is derived from an EMBL/GenBank/DDBJ whole genome shotgun (WGS) entry which is preliminary data.</text>
</comment>
<dbReference type="InterPro" id="IPR019734">
    <property type="entry name" value="TPR_rpt"/>
</dbReference>
<dbReference type="SMART" id="SM00028">
    <property type="entry name" value="TPR"/>
    <property type="match status" value="7"/>
</dbReference>
<feature type="compositionally biased region" description="Polar residues" evidence="5">
    <location>
        <begin position="27"/>
        <end position="43"/>
    </location>
</feature>
<sequence>ENTKSVRTLPKRNQRPKSTRLPCSEMGLTTPTSVDSPTKMTTRSQVRHNNINNTSTNGEIEIPNKKDKLRKSQFTHHHRTSEIIENILNVLKLLGDGLQHLSLYECRQAVDMFESITTKHLDTPYVLSSLALSFYHLHDYHKASLIYRQLRTKFPYHIDGLEYYSTVLWQLKDGVALATLAHELTETHRKHPASWCASGNCLSLHHEYDKAIQAFKRAIQIAPESDYAYTLLGNEYAVIDELERALACFRKAIQLNGRSYKAWNGVALVYLKQEKFPNADFHFSKAATIFRTNPDLICHWAIAQHKCHRSESALSLLNEALRIDPKNALCKFHKAGLLLHLERYHEALDELEELRQIAPKESLVYYLLSKVHRHLKNFHYSYMYMSWSMDLDPKGANNQLKENADKLYSKDEDLLLGMEEMASSITEDDMSQMASQSSLQDIQPMDSSDEIV</sequence>
<feature type="non-terminal residue" evidence="6">
    <location>
        <position position="1"/>
    </location>
</feature>
<dbReference type="GO" id="GO:0005737">
    <property type="term" value="C:cytoplasm"/>
    <property type="evidence" value="ECO:0007669"/>
    <property type="project" value="TreeGrafter"/>
</dbReference>
<dbReference type="GO" id="GO:0051301">
    <property type="term" value="P:cell division"/>
    <property type="evidence" value="ECO:0007669"/>
    <property type="project" value="TreeGrafter"/>
</dbReference>
<dbReference type="Gene3D" id="1.25.40.10">
    <property type="entry name" value="Tetratricopeptide repeat domain"/>
    <property type="match status" value="3"/>
</dbReference>
<feature type="repeat" description="TPR" evidence="4">
    <location>
        <begin position="192"/>
        <end position="225"/>
    </location>
</feature>
<evidence type="ECO:0000256" key="3">
    <source>
        <dbReference type="ARBA" id="ARBA00039307"/>
    </source>
</evidence>
<dbReference type="Proteomes" id="UP000663829">
    <property type="component" value="Unassembled WGS sequence"/>
</dbReference>
<feature type="region of interest" description="Disordered" evidence="5">
    <location>
        <begin position="1"/>
        <end position="43"/>
    </location>
</feature>
<dbReference type="PANTHER" id="PTHR12558:SF13">
    <property type="entry name" value="CELL DIVISION CYCLE PROTEIN 27 HOMOLOG"/>
    <property type="match status" value="1"/>
</dbReference>
<dbReference type="GO" id="GO:0007091">
    <property type="term" value="P:metaphase/anaphase transition of mitotic cell cycle"/>
    <property type="evidence" value="ECO:0007669"/>
    <property type="project" value="TreeGrafter"/>
</dbReference>
<dbReference type="Proteomes" id="UP000681722">
    <property type="component" value="Unassembled WGS sequence"/>
</dbReference>
<organism evidence="6 8">
    <name type="scientific">Didymodactylos carnosus</name>
    <dbReference type="NCBI Taxonomy" id="1234261"/>
    <lineage>
        <taxon>Eukaryota</taxon>
        <taxon>Metazoa</taxon>
        <taxon>Spiralia</taxon>
        <taxon>Gnathifera</taxon>
        <taxon>Rotifera</taxon>
        <taxon>Eurotatoria</taxon>
        <taxon>Bdelloidea</taxon>
        <taxon>Philodinida</taxon>
        <taxon>Philodinidae</taxon>
        <taxon>Didymodactylos</taxon>
    </lineage>
</organism>
<dbReference type="InterPro" id="IPR011990">
    <property type="entry name" value="TPR-like_helical_dom_sf"/>
</dbReference>
<dbReference type="PANTHER" id="PTHR12558">
    <property type="entry name" value="CELL DIVISION CYCLE 16,23,27"/>
    <property type="match status" value="1"/>
</dbReference>
<dbReference type="OrthoDB" id="329563at2759"/>
<dbReference type="AlphaFoldDB" id="A0A814B6U2"/>
<protein>
    <recommendedName>
        <fullName evidence="3">Cell division cycle protein 27 homolog</fullName>
    </recommendedName>
</protein>
<reference evidence="6" key="1">
    <citation type="submission" date="2021-02" db="EMBL/GenBank/DDBJ databases">
        <authorList>
            <person name="Nowell W R."/>
        </authorList>
    </citation>
    <scope>NUCLEOTIDE SEQUENCE</scope>
</reference>
<evidence type="ECO:0000256" key="4">
    <source>
        <dbReference type="PROSITE-ProRule" id="PRU00339"/>
    </source>
</evidence>
<evidence type="ECO:0000256" key="1">
    <source>
        <dbReference type="ARBA" id="ARBA00022803"/>
    </source>
</evidence>
<comment type="similarity">
    <text evidence="2">Belongs to the APC3/CDC27 family.</text>
</comment>
<feature type="compositionally biased region" description="Polar residues" evidence="5">
    <location>
        <begin position="432"/>
        <end position="441"/>
    </location>
</feature>
<dbReference type="GO" id="GO:0005680">
    <property type="term" value="C:anaphase-promoting complex"/>
    <property type="evidence" value="ECO:0007669"/>
    <property type="project" value="TreeGrafter"/>
</dbReference>
<feature type="repeat" description="TPR" evidence="4">
    <location>
        <begin position="226"/>
        <end position="259"/>
    </location>
</feature>
<proteinExistence type="inferred from homology"/>
<evidence type="ECO:0000256" key="2">
    <source>
        <dbReference type="ARBA" id="ARBA00038210"/>
    </source>
</evidence>
<dbReference type="GO" id="GO:0016567">
    <property type="term" value="P:protein ubiquitination"/>
    <property type="evidence" value="ECO:0007669"/>
    <property type="project" value="TreeGrafter"/>
</dbReference>
<evidence type="ECO:0000313" key="8">
    <source>
        <dbReference type="Proteomes" id="UP000663829"/>
    </source>
</evidence>
<evidence type="ECO:0000313" key="7">
    <source>
        <dbReference type="EMBL" id="CAF3703832.1"/>
    </source>
</evidence>
<feature type="compositionally biased region" description="Basic residues" evidence="5">
    <location>
        <begin position="9"/>
        <end position="18"/>
    </location>
</feature>
<dbReference type="Pfam" id="PF14559">
    <property type="entry name" value="TPR_19"/>
    <property type="match status" value="1"/>
</dbReference>
<dbReference type="EMBL" id="CAJNOQ010001881">
    <property type="protein sequence ID" value="CAF0925043.1"/>
    <property type="molecule type" value="Genomic_DNA"/>
</dbReference>
<dbReference type="SUPFAM" id="SSF48452">
    <property type="entry name" value="TPR-like"/>
    <property type="match status" value="2"/>
</dbReference>
<dbReference type="Pfam" id="PF13181">
    <property type="entry name" value="TPR_8"/>
    <property type="match status" value="1"/>
</dbReference>
<keyword evidence="8" id="KW-1185">Reference proteome</keyword>
<evidence type="ECO:0000313" key="6">
    <source>
        <dbReference type="EMBL" id="CAF0925043.1"/>
    </source>
</evidence>
<dbReference type="EMBL" id="CAJOBC010001881">
    <property type="protein sequence ID" value="CAF3703832.1"/>
    <property type="molecule type" value="Genomic_DNA"/>
</dbReference>